<sequence length="1243" mass="139545">HQARPKAKGCREGWVEFTCKYPTTDKKYQDIDLVLPKGKETLQSSKKDVWEKKSSRVSLYHDTTNKHLRVAIKQLGQEDFGKYTCEFYQRSPEKVELEVDITIFERSPAVGQSFTYWCKYTTGSYTNKFICKGEDPSRCELLLNSTALPSEDTGRFSMTEDTANKNITITVRDVRTDDTGTYWCGAKSSKTPRNKFFHRFLMTVGESCCFIVQTLIEGGVTKRRPRLLFLRLVQVPRPLNVMMRRQDFHVQKTPRTKEHQSTSKRITSTRRYRMRVQKPDSGNAMKTIYATANFPSDPSASLHYSTINFQSGSDKAGGEELLVKPSSSACEYSAVKKSPTYWTVHQPSRSSEGPLYSTVNRSQQQMCGKKRAAEFPFTMIQANKHLRVAIRQLGQEDFDDYKCEFYQRSVSSPETEEVELEVETDDCQRQFIQTAYKPAQTTITCDFSGNKSSSVQFFCKDNGFICEDILSTESSLKSNGTFSLTETSRGFSVSISNVSSHHAAVYWCGVKPKAGSYRAALRKIQLEVEDITTFKRSPAVGQNFYILDDKKRNLTITVRGVTADDTGTYWCGAESSDEGRSNKFFCRLLMTVDQTSVLFCVVALSLDVLLLVLGITAYFVYIISPTSSTPPVSSTQSTTALTQSRETDDCQRQFIQTAYKPAQTTITCDFSGNKSSSVQFFCKDNGFICEDILSTESSLKSNGTFSLTETSRGFSVSISNVSSHHAAVYWCGVKPKAGSYRAALRKIQLEVEDIKTFKTSPAVGQNFTYWCEYPNGAFIKKIILNETTTTPSIISTTSPDPVATSSSTPSTAAETDDGSWLTYRRLLAIIVSSVVCVAMLVLVLVLVFIYRRHQARPKAKGCREGWVEFTCKYPGTNGKYQDIDLVLPKGKETLRSSKKDVWEKKSSRVSLYHDTTNKHLRVAIRQLGQEDFEKYTCKFYQRSPEKVELEVETDCQRQFIQTAYKPAQTTITCDYSGNKNSSVQFFCKENGFICEDILSTESSLKSNGTFSLTETSRGFSVSISNVSSHHAAVYWCGVKPKAGSYRAALRKIQLEVEISPTSSTPPVSSTQSTTALAESRAGLSCRRLSARRHRDRLCSCAAAPLCAHFDPRLQHDYYFLKTQETEQQHEASKRLCFFIPLWKDHVYEEIQDGAQKPDSGNAMKTIHTATNFPSDPSASLHYSTINFQSGSDKAGGEALLVKPSSSACEYSAVKKSPTYWTVHQPSRSSEGPLYSTVNRPQQQ</sequence>
<dbReference type="EMBL" id="CM041537">
    <property type="protein sequence ID" value="KAI3369839.1"/>
    <property type="molecule type" value="Genomic_DNA"/>
</dbReference>
<evidence type="ECO:0000313" key="2">
    <source>
        <dbReference type="Proteomes" id="UP000831701"/>
    </source>
</evidence>
<organism evidence="1 2">
    <name type="scientific">Scortum barcoo</name>
    <name type="common">barcoo grunter</name>
    <dbReference type="NCBI Taxonomy" id="214431"/>
    <lineage>
        <taxon>Eukaryota</taxon>
        <taxon>Metazoa</taxon>
        <taxon>Chordata</taxon>
        <taxon>Craniata</taxon>
        <taxon>Vertebrata</taxon>
        <taxon>Euteleostomi</taxon>
        <taxon>Actinopterygii</taxon>
        <taxon>Neopterygii</taxon>
        <taxon>Teleostei</taxon>
        <taxon>Neoteleostei</taxon>
        <taxon>Acanthomorphata</taxon>
        <taxon>Eupercaria</taxon>
        <taxon>Centrarchiformes</taxon>
        <taxon>Terapontoidei</taxon>
        <taxon>Terapontidae</taxon>
        <taxon>Scortum</taxon>
    </lineage>
</organism>
<dbReference type="Proteomes" id="UP000831701">
    <property type="component" value="Chromosome 7"/>
</dbReference>
<accession>A0ACB8WQ01</accession>
<comment type="caution">
    <text evidence="1">The sequence shown here is derived from an EMBL/GenBank/DDBJ whole genome shotgun (WGS) entry which is preliminary data.</text>
</comment>
<protein>
    <submittedName>
        <fullName evidence="1">Uncharacterized protein</fullName>
    </submittedName>
</protein>
<keyword evidence="2" id="KW-1185">Reference proteome</keyword>
<feature type="non-terminal residue" evidence="1">
    <location>
        <position position="1"/>
    </location>
</feature>
<evidence type="ECO:0000313" key="1">
    <source>
        <dbReference type="EMBL" id="KAI3369839.1"/>
    </source>
</evidence>
<reference evidence="1" key="1">
    <citation type="submission" date="2022-04" db="EMBL/GenBank/DDBJ databases">
        <title>Jade perch genome.</title>
        <authorList>
            <person name="Chao B."/>
        </authorList>
    </citation>
    <scope>NUCLEOTIDE SEQUENCE</scope>
    <source>
        <strain evidence="1">CB-2022</strain>
    </source>
</reference>
<gene>
    <name evidence="1" type="ORF">L3Q82_024421</name>
</gene>
<proteinExistence type="predicted"/>
<name>A0ACB8WQ01_9TELE</name>